<dbReference type="InterPro" id="IPR011993">
    <property type="entry name" value="PH-like_dom_sf"/>
</dbReference>
<dbReference type="Pfam" id="PF02174">
    <property type="entry name" value="IRS"/>
    <property type="match status" value="1"/>
</dbReference>
<keyword evidence="5" id="KW-0418">Kinase</keyword>
<keyword evidence="4" id="KW-1185">Reference proteome</keyword>
<dbReference type="GO" id="GO:0016301">
    <property type="term" value="F:kinase activity"/>
    <property type="evidence" value="ECO:0007669"/>
    <property type="project" value="UniProtKB-KW"/>
</dbReference>
<dbReference type="SMART" id="SM00310">
    <property type="entry name" value="PTBI"/>
    <property type="match status" value="1"/>
</dbReference>
<proteinExistence type="predicted"/>
<feature type="region of interest" description="Disordered" evidence="1">
    <location>
        <begin position="659"/>
        <end position="679"/>
    </location>
</feature>
<dbReference type="PROSITE" id="PS50003">
    <property type="entry name" value="PH_DOMAIN"/>
    <property type="match status" value="1"/>
</dbReference>
<dbReference type="InterPro" id="IPR050996">
    <property type="entry name" value="Docking_Protein_DOK"/>
</dbReference>
<protein>
    <submittedName>
        <fullName evidence="5">Probable serine/threonine-protein kinase ndrD</fullName>
    </submittedName>
</protein>
<sequence length="706" mass="76100">MDVEIPVLAGYLNVPTQTGFSLNRISKKKSCSRYCLLFKASRHGIARLEICENKDDKNPKIFTLENCVKITQEPPPANLIQIVKRNGQLTLNTNSDEELKDWVTALQMVAFCDISGMHAAHGAIEEDNDLYCSSFDGLFIITLIPSEASIRCNIEPRTYMLQMTPTELQLKSEDLNVTIAMWPYRFIRKYGYRDGKFTFEAGRKCTTGEGVFTLDHTNPQELFRCMSAKMKSMKKLISGDSLSSIECNENQFSAAAGMEPGSRSPLPPSPSSNPHGGEFEINSTQSCISLRGFISSNDSLNNFSSNGSINVSLSVPSTQSSQSQSQSQTQSQLKHIPNKPPRKLPSPLDKLTTTTGTAIGTVVGGASAAAAAALQTQCDNNKYKNLVKYEPVAITTSSASDANSKNSGGGSAVILKPSSPAPELLHHHHPPDLPLRNESCGGGKLLTVERDYECIENITDAWKTRGVGDVRHCERIPSATLSCDTDFVRQRSQGKRKDASNGGNSGTSTPKIIDIDIGEGLGAGCGGGGGVLVSPDANYDRLDFLSPNNKTSSGYKTIVNLNLPANRLHRCSPPPPNEYELIASPDTESFRKADDSHLGYGVLRKANNNTANSSNNNNNNSSNTNNNNLSSNNNNNNIALPANNISADICLARGVATPPSTPLTATTPTSTSTGVATTTNNKNEAALDHRSYNGLNYTIVSKPKRV</sequence>
<feature type="domain" description="IRS-type PTB" evidence="3">
    <location>
        <begin position="135"/>
        <end position="240"/>
    </location>
</feature>
<feature type="region of interest" description="Disordered" evidence="1">
    <location>
        <begin position="607"/>
        <end position="635"/>
    </location>
</feature>
<feature type="compositionally biased region" description="Polar residues" evidence="1">
    <location>
        <begin position="397"/>
        <end position="406"/>
    </location>
</feature>
<dbReference type="SMART" id="SM01244">
    <property type="entry name" value="IRS"/>
    <property type="match status" value="1"/>
</dbReference>
<organism evidence="4 5">
    <name type="scientific">Drosophila albomicans</name>
    <name type="common">Fruit fly</name>
    <dbReference type="NCBI Taxonomy" id="7291"/>
    <lineage>
        <taxon>Eukaryota</taxon>
        <taxon>Metazoa</taxon>
        <taxon>Ecdysozoa</taxon>
        <taxon>Arthropoda</taxon>
        <taxon>Hexapoda</taxon>
        <taxon>Insecta</taxon>
        <taxon>Pterygota</taxon>
        <taxon>Neoptera</taxon>
        <taxon>Endopterygota</taxon>
        <taxon>Diptera</taxon>
        <taxon>Brachycera</taxon>
        <taxon>Muscomorpha</taxon>
        <taxon>Ephydroidea</taxon>
        <taxon>Drosophilidae</taxon>
        <taxon>Drosophila</taxon>
    </lineage>
</organism>
<dbReference type="CTD" id="31667"/>
<dbReference type="Proteomes" id="UP000515160">
    <property type="component" value="Chromosome X"/>
</dbReference>
<feature type="compositionally biased region" description="Low complexity" evidence="1">
    <location>
        <begin position="317"/>
        <end position="332"/>
    </location>
</feature>
<dbReference type="SMART" id="SM00233">
    <property type="entry name" value="PH"/>
    <property type="match status" value="1"/>
</dbReference>
<keyword evidence="5" id="KW-0808">Transferase</keyword>
<dbReference type="AlphaFoldDB" id="A0A6P8XBW7"/>
<dbReference type="RefSeq" id="XP_034109618.2">
    <property type="nucleotide sequence ID" value="XM_034253727.2"/>
</dbReference>
<dbReference type="GO" id="GO:0043410">
    <property type="term" value="P:positive regulation of MAPK cascade"/>
    <property type="evidence" value="ECO:0007669"/>
    <property type="project" value="TreeGrafter"/>
</dbReference>
<dbReference type="GO" id="GO:0007169">
    <property type="term" value="P:cell surface receptor protein tyrosine kinase signaling pathway"/>
    <property type="evidence" value="ECO:0007669"/>
    <property type="project" value="TreeGrafter"/>
</dbReference>
<feature type="region of interest" description="Disordered" evidence="1">
    <location>
        <begin position="491"/>
        <end position="511"/>
    </location>
</feature>
<reference evidence="5" key="1">
    <citation type="submission" date="2025-08" db="UniProtKB">
        <authorList>
            <consortium name="RefSeq"/>
        </authorList>
    </citation>
    <scope>IDENTIFICATION</scope>
    <source>
        <strain evidence="5">15112-1751.03</strain>
        <tissue evidence="5">Whole Adult</tissue>
    </source>
</reference>
<feature type="region of interest" description="Disordered" evidence="1">
    <location>
        <begin position="314"/>
        <end position="352"/>
    </location>
</feature>
<feature type="region of interest" description="Disordered" evidence="1">
    <location>
        <begin position="255"/>
        <end position="281"/>
    </location>
</feature>
<gene>
    <name evidence="5" type="primary">LOC117571534</name>
</gene>
<evidence type="ECO:0000256" key="1">
    <source>
        <dbReference type="SAM" id="MobiDB-lite"/>
    </source>
</evidence>
<dbReference type="Pfam" id="PF00169">
    <property type="entry name" value="PH"/>
    <property type="match status" value="1"/>
</dbReference>
<evidence type="ECO:0000313" key="5">
    <source>
        <dbReference type="RefSeq" id="XP_034109618.2"/>
    </source>
</evidence>
<dbReference type="PROSITE" id="PS51064">
    <property type="entry name" value="IRS_PTB"/>
    <property type="match status" value="1"/>
</dbReference>
<accession>A0A6P8XBW7</accession>
<dbReference type="GeneID" id="117571534"/>
<dbReference type="InterPro" id="IPR001849">
    <property type="entry name" value="PH_domain"/>
</dbReference>
<feature type="domain" description="PH" evidence="2">
    <location>
        <begin position="5"/>
        <end position="111"/>
    </location>
</feature>
<dbReference type="GO" id="GO:0005737">
    <property type="term" value="C:cytoplasm"/>
    <property type="evidence" value="ECO:0007669"/>
    <property type="project" value="TreeGrafter"/>
</dbReference>
<feature type="region of interest" description="Disordered" evidence="1">
    <location>
        <begin position="397"/>
        <end position="438"/>
    </location>
</feature>
<dbReference type="InterPro" id="IPR002404">
    <property type="entry name" value="IRS_PTB"/>
</dbReference>
<evidence type="ECO:0000259" key="2">
    <source>
        <dbReference type="PROSITE" id="PS50003"/>
    </source>
</evidence>
<dbReference type="PANTHER" id="PTHR21258:SF62">
    <property type="entry name" value="INSULIN RECEPTOR SUBSTRATE 1"/>
    <property type="match status" value="1"/>
</dbReference>
<dbReference type="SUPFAM" id="SSF50729">
    <property type="entry name" value="PH domain-like"/>
    <property type="match status" value="2"/>
</dbReference>
<evidence type="ECO:0000313" key="4">
    <source>
        <dbReference type="Proteomes" id="UP000515160"/>
    </source>
</evidence>
<dbReference type="Gene3D" id="2.30.29.30">
    <property type="entry name" value="Pleckstrin-homology domain (PH domain)/Phosphotyrosine-binding domain (PTB)"/>
    <property type="match status" value="2"/>
</dbReference>
<evidence type="ECO:0000259" key="3">
    <source>
        <dbReference type="PROSITE" id="PS51064"/>
    </source>
</evidence>
<dbReference type="GO" id="GO:0007265">
    <property type="term" value="P:Ras protein signal transduction"/>
    <property type="evidence" value="ECO:0007669"/>
    <property type="project" value="TreeGrafter"/>
</dbReference>
<dbReference type="OrthoDB" id="6243387at2759"/>
<dbReference type="PANTHER" id="PTHR21258">
    <property type="entry name" value="DOCKING PROTEIN RELATED"/>
    <property type="match status" value="1"/>
</dbReference>
<name>A0A6P8XBW7_DROAB</name>